<name>A0A8J4SFR3_9TREM</name>
<evidence type="ECO:0000313" key="1">
    <source>
        <dbReference type="EMBL" id="KAF5395688.1"/>
    </source>
</evidence>
<dbReference type="EMBL" id="LUCH01010852">
    <property type="protein sequence ID" value="KAF5395688.1"/>
    <property type="molecule type" value="Genomic_DNA"/>
</dbReference>
<comment type="caution">
    <text evidence="1">The sequence shown here is derived from an EMBL/GenBank/DDBJ whole genome shotgun (WGS) entry which is preliminary data.</text>
</comment>
<dbReference type="OrthoDB" id="10057092at2759"/>
<gene>
    <name evidence="1" type="ORF">PHET_11729</name>
</gene>
<reference evidence="1" key="1">
    <citation type="submission" date="2019-05" db="EMBL/GenBank/DDBJ databases">
        <title>Annotation for the trematode Paragonimus heterotremus.</title>
        <authorList>
            <person name="Choi Y.-J."/>
        </authorList>
    </citation>
    <scope>NUCLEOTIDE SEQUENCE</scope>
    <source>
        <strain evidence="1">LC</strain>
    </source>
</reference>
<dbReference type="AlphaFoldDB" id="A0A8J4SFR3"/>
<protein>
    <submittedName>
        <fullName evidence="1">Uncharacterized protein</fullName>
    </submittedName>
</protein>
<accession>A0A8J4SFR3</accession>
<dbReference type="Proteomes" id="UP000748531">
    <property type="component" value="Unassembled WGS sequence"/>
</dbReference>
<organism evidence="1 2">
    <name type="scientific">Paragonimus heterotremus</name>
    <dbReference type="NCBI Taxonomy" id="100268"/>
    <lineage>
        <taxon>Eukaryota</taxon>
        <taxon>Metazoa</taxon>
        <taxon>Spiralia</taxon>
        <taxon>Lophotrochozoa</taxon>
        <taxon>Platyhelminthes</taxon>
        <taxon>Trematoda</taxon>
        <taxon>Digenea</taxon>
        <taxon>Plagiorchiida</taxon>
        <taxon>Troglotremata</taxon>
        <taxon>Troglotrematidae</taxon>
        <taxon>Paragonimus</taxon>
    </lineage>
</organism>
<sequence length="112" mass="13131">MVGYAQCIRRLDIGDSMLERDFRGQDKWTPAVISKRNGKVIYEVTVGEDTWRRHINQLRRNPGLLPIKPDSTSLHWDILLDTFELERTTDDIDAHNSALNFPCRFILKQFLM</sequence>
<evidence type="ECO:0000313" key="2">
    <source>
        <dbReference type="Proteomes" id="UP000748531"/>
    </source>
</evidence>
<keyword evidence="2" id="KW-1185">Reference proteome</keyword>
<proteinExistence type="predicted"/>